<dbReference type="InterPro" id="IPR020592">
    <property type="entry name" value="Ribosomal_bS16_CS"/>
</dbReference>
<name>W6RX10_9CLOT</name>
<reference evidence="4 5" key="1">
    <citation type="submission" date="2013-11" db="EMBL/GenBank/DDBJ databases">
        <title>Complete genome sequence of Clostridum sp. M2/40.</title>
        <authorList>
            <person name="Wibberg D."/>
            <person name="Puehler A."/>
            <person name="Schlueter A."/>
        </authorList>
    </citation>
    <scope>NUCLEOTIDE SEQUENCE [LARGE SCALE GENOMIC DNA]</scope>
    <source>
        <strain evidence="5">M2/40</strain>
    </source>
</reference>
<dbReference type="GO" id="GO:0005737">
    <property type="term" value="C:cytoplasm"/>
    <property type="evidence" value="ECO:0007669"/>
    <property type="project" value="UniProtKB-ARBA"/>
</dbReference>
<dbReference type="KEGG" id="clt:CM240_1730"/>
<dbReference type="OrthoDB" id="9807878at2"/>
<keyword evidence="1 3" id="KW-0689">Ribosomal protein</keyword>
<dbReference type="Pfam" id="PF00886">
    <property type="entry name" value="Ribosomal_S16"/>
    <property type="match status" value="1"/>
</dbReference>
<dbReference type="FunFam" id="3.30.1320.10:FF:000002">
    <property type="entry name" value="30S ribosomal protein S16"/>
    <property type="match status" value="1"/>
</dbReference>
<dbReference type="STRING" id="1216932.CM240_1730"/>
<comment type="similarity">
    <text evidence="3">Belongs to the bacterial ribosomal protein bS16 family.</text>
</comment>
<keyword evidence="2 3" id="KW-0687">Ribonucleoprotein</keyword>
<organism evidence="4 5">
    <name type="scientific">Clostridium bornimense</name>
    <dbReference type="NCBI Taxonomy" id="1216932"/>
    <lineage>
        <taxon>Bacteria</taxon>
        <taxon>Bacillati</taxon>
        <taxon>Bacillota</taxon>
        <taxon>Clostridia</taxon>
        <taxon>Eubacteriales</taxon>
        <taxon>Clostridiaceae</taxon>
        <taxon>Clostridium</taxon>
    </lineage>
</organism>
<evidence type="ECO:0000256" key="1">
    <source>
        <dbReference type="ARBA" id="ARBA00022980"/>
    </source>
</evidence>
<dbReference type="GO" id="GO:0003735">
    <property type="term" value="F:structural constituent of ribosome"/>
    <property type="evidence" value="ECO:0007669"/>
    <property type="project" value="InterPro"/>
</dbReference>
<dbReference type="NCBIfam" id="TIGR00002">
    <property type="entry name" value="S16"/>
    <property type="match status" value="1"/>
</dbReference>
<proteinExistence type="inferred from homology"/>
<dbReference type="Gene3D" id="3.30.1320.10">
    <property type="match status" value="1"/>
</dbReference>
<dbReference type="GO" id="GO:0006412">
    <property type="term" value="P:translation"/>
    <property type="evidence" value="ECO:0007669"/>
    <property type="project" value="UniProtKB-UniRule"/>
</dbReference>
<gene>
    <name evidence="3" type="primary">rpsP</name>
    <name evidence="4" type="ORF">CM240_1730</name>
</gene>
<keyword evidence="5" id="KW-1185">Reference proteome</keyword>
<dbReference type="AlphaFoldDB" id="W6RX10"/>
<dbReference type="HOGENOM" id="CLU_100590_5_0_9"/>
<evidence type="ECO:0000313" key="5">
    <source>
        <dbReference type="Proteomes" id="UP000019426"/>
    </source>
</evidence>
<sequence length="81" mass="9165">MAVKMRLKRMGAHKAPFYRIVVADSRSPRDGRFIEEVGYYNPTTEPMTVKIDAEKAEKWIKNGAQPTDTVKKLLTNAGIVK</sequence>
<evidence type="ECO:0000313" key="4">
    <source>
        <dbReference type="EMBL" id="CDM68888.1"/>
    </source>
</evidence>
<dbReference type="SUPFAM" id="SSF54565">
    <property type="entry name" value="Ribosomal protein S16"/>
    <property type="match status" value="1"/>
</dbReference>
<dbReference type="eggNOG" id="COG0228">
    <property type="taxonomic scope" value="Bacteria"/>
</dbReference>
<accession>W6RX10</accession>
<evidence type="ECO:0000256" key="2">
    <source>
        <dbReference type="ARBA" id="ARBA00023274"/>
    </source>
</evidence>
<dbReference type="RefSeq" id="WP_044038368.1">
    <property type="nucleotide sequence ID" value="NZ_HG917868.1"/>
</dbReference>
<dbReference type="EMBL" id="HG917868">
    <property type="protein sequence ID" value="CDM68888.1"/>
    <property type="molecule type" value="Genomic_DNA"/>
</dbReference>
<dbReference type="InterPro" id="IPR023803">
    <property type="entry name" value="Ribosomal_bS16_dom_sf"/>
</dbReference>
<dbReference type="PROSITE" id="PS00732">
    <property type="entry name" value="RIBOSOMAL_S16"/>
    <property type="match status" value="1"/>
</dbReference>
<dbReference type="PATRIC" id="fig|1216932.3.peg.1724"/>
<dbReference type="InterPro" id="IPR000307">
    <property type="entry name" value="Ribosomal_bS16"/>
</dbReference>
<evidence type="ECO:0000256" key="3">
    <source>
        <dbReference type="HAMAP-Rule" id="MF_00385"/>
    </source>
</evidence>
<protein>
    <recommendedName>
        <fullName evidence="3">Small ribosomal subunit protein bS16</fullName>
    </recommendedName>
</protein>
<dbReference type="PANTHER" id="PTHR12919">
    <property type="entry name" value="30S RIBOSOMAL PROTEIN S16"/>
    <property type="match status" value="1"/>
</dbReference>
<dbReference type="HAMAP" id="MF_00385">
    <property type="entry name" value="Ribosomal_bS16"/>
    <property type="match status" value="1"/>
</dbReference>
<dbReference type="PANTHER" id="PTHR12919:SF20">
    <property type="entry name" value="SMALL RIBOSOMAL SUBUNIT PROTEIN BS16M"/>
    <property type="match status" value="1"/>
</dbReference>
<dbReference type="GO" id="GO:0015935">
    <property type="term" value="C:small ribosomal subunit"/>
    <property type="evidence" value="ECO:0007669"/>
    <property type="project" value="TreeGrafter"/>
</dbReference>
<dbReference type="Proteomes" id="UP000019426">
    <property type="component" value="Chromosome M2/40_rep1"/>
</dbReference>